<reference evidence="1" key="1">
    <citation type="submission" date="2007-10" db="EMBL/GenBank/DDBJ databases">
        <title>Complete sequence of Methanococcus maripaludis C6.</title>
        <authorList>
            <consortium name="US DOE Joint Genome Institute"/>
            <person name="Copeland A."/>
            <person name="Lucas S."/>
            <person name="Lapidus A."/>
            <person name="Barry K."/>
            <person name="Glavina del Rio T."/>
            <person name="Dalin E."/>
            <person name="Tice H."/>
            <person name="Pitluck S."/>
            <person name="Clum A."/>
            <person name="Schmutz J."/>
            <person name="Larimer F."/>
            <person name="Land M."/>
            <person name="Hauser L."/>
            <person name="Kyrpides N."/>
            <person name="Mikhailova N."/>
            <person name="Sieprawska-Lupa M."/>
            <person name="Whitman W.B."/>
            <person name="Richardson P."/>
        </authorList>
    </citation>
    <scope>NUCLEOTIDE SEQUENCE [LARGE SCALE GENOMIC DNA]</scope>
    <source>
        <strain evidence="1">C6</strain>
    </source>
</reference>
<accession>A9A6W1</accession>
<dbReference type="AlphaFoldDB" id="A9A6W1"/>
<evidence type="ECO:0008006" key="2">
    <source>
        <dbReference type="Google" id="ProtNLM"/>
    </source>
</evidence>
<sequence>MRTLKESQHSKCKKSNCTVDTNIIIGVFNETDSFHNDCTNLLINLKRLYVPFSACSEASKTFSNKVYQALGPIIRFYAFENLKLDHYELCEKENKLLEELDELFPHNQNFNKFAIRHAREIRQKYYKNNEVVRELTNFAKNLANRNTFLNIFDKKIKDINSEILYKEYIPDLSDKKHNKKYMAINECLNAVVFKDPPDKKIFIHTIHSYPHEFELPVYGISTDNEYVEKSNVSKVLLEKELNYDLSSIEFIKLEDFLNELEVDSTET</sequence>
<dbReference type="HOGENOM" id="CLU_1040558_0_0_2"/>
<dbReference type="STRING" id="444158.MmarC6_0572"/>
<proteinExistence type="predicted"/>
<dbReference type="EMBL" id="CP000867">
    <property type="protein sequence ID" value="ABX01389.1"/>
    <property type="molecule type" value="Genomic_DNA"/>
</dbReference>
<dbReference type="eggNOG" id="arCOG04502">
    <property type="taxonomic scope" value="Archaea"/>
</dbReference>
<dbReference type="InterPro" id="IPR029060">
    <property type="entry name" value="PIN-like_dom_sf"/>
</dbReference>
<protein>
    <recommendedName>
        <fullName evidence="2">PIN domain-containing protein</fullName>
    </recommendedName>
</protein>
<organism evidence="1">
    <name type="scientific">Methanococcus maripaludis (strain C6 / ATCC BAA-1332)</name>
    <dbReference type="NCBI Taxonomy" id="444158"/>
    <lineage>
        <taxon>Archaea</taxon>
        <taxon>Methanobacteriati</taxon>
        <taxon>Methanobacteriota</taxon>
        <taxon>Methanomada group</taxon>
        <taxon>Methanococci</taxon>
        <taxon>Methanococcales</taxon>
        <taxon>Methanococcaceae</taxon>
        <taxon>Methanococcus</taxon>
    </lineage>
</organism>
<dbReference type="KEGG" id="mmx:MmarC6_0572"/>
<gene>
    <name evidence="1" type="ordered locus">MmarC6_0572</name>
</gene>
<name>A9A6W1_METM6</name>
<dbReference type="OrthoDB" id="386734at2157"/>
<dbReference type="SUPFAM" id="SSF88723">
    <property type="entry name" value="PIN domain-like"/>
    <property type="match status" value="1"/>
</dbReference>
<evidence type="ECO:0000313" key="1">
    <source>
        <dbReference type="EMBL" id="ABX01389.1"/>
    </source>
</evidence>